<dbReference type="Proteomes" id="UP000011614">
    <property type="component" value="Unassembled WGS sequence"/>
</dbReference>
<dbReference type="OrthoDB" id="387191at2157"/>
<feature type="region of interest" description="Disordered" evidence="1">
    <location>
        <begin position="1"/>
        <end position="28"/>
    </location>
</feature>
<reference evidence="3" key="1">
    <citation type="submission" date="2012-11" db="EMBL/GenBank/DDBJ databases">
        <authorList>
            <person name="Becker E.A."/>
            <person name="Seitzer P."/>
            <person name="Tritt A."/>
            <person name="Larsen D."/>
            <person name="Yao A."/>
            <person name="Wu D."/>
            <person name="Darling A."/>
            <person name="Eisen J.A."/>
            <person name="Facciotti M.T."/>
        </authorList>
    </citation>
    <scope>NUCLEOTIDE SEQUENCE [LARGE SCALE GENOMIC DNA]</scope>
    <source>
        <strain evidence="3">JCM 10118</strain>
    </source>
</reference>
<name>M0ERX7_9EURY</name>
<evidence type="ECO:0000256" key="1">
    <source>
        <dbReference type="SAM" id="MobiDB-lite"/>
    </source>
</evidence>
<organism evidence="2 3">
    <name type="scientific">Halorubrum distributum JCM 10118</name>
    <dbReference type="NCBI Taxonomy" id="1227468"/>
    <lineage>
        <taxon>Archaea</taxon>
        <taxon>Methanobacteriati</taxon>
        <taxon>Methanobacteriota</taxon>
        <taxon>Stenosarchaea group</taxon>
        <taxon>Halobacteria</taxon>
        <taxon>Halobacteriales</taxon>
        <taxon>Haloferacaceae</taxon>
        <taxon>Halorubrum</taxon>
        <taxon>Halorubrum distributum group</taxon>
    </lineage>
</organism>
<dbReference type="AlphaFoldDB" id="M0ERX7"/>
<reference evidence="2 3" key="2">
    <citation type="journal article" date="2014" name="PLoS Genet.">
        <title>Phylogenetically driven sequencing of extremely halophilic archaea reveals strategies for static and dynamic osmo-response.</title>
        <authorList>
            <person name="Becker E.A."/>
            <person name="Seitzer P.M."/>
            <person name="Tritt A."/>
            <person name="Larsen D."/>
            <person name="Krusor M."/>
            <person name="Yao A.I."/>
            <person name="Wu D."/>
            <person name="Madern D."/>
            <person name="Eisen J.A."/>
            <person name="Darling A.E."/>
            <person name="Facciotti M.T."/>
        </authorList>
    </citation>
    <scope>NUCLEOTIDE SEQUENCE [LARGE SCALE GENOMIC DNA]</scope>
    <source>
        <strain evidence="2 3">JCM 10118</strain>
    </source>
</reference>
<sequence length="375" mass="41332">MSEPTSSGESEQSIPSREDVNEALGESYTQATYEGYHKPIFEYLAEFDEGDQIGTSELIEKTIDEGPKSDVTYSTKVDKVRDVLKLSPELSRNVADRFPVGESLVQQAMERVGLDDELSPELLTDVQQACEAVGEEAELDILQFHAEGMKHSAAETADIDLEETDGISGEELDTLLAQFAKEAAETLPDEVTSIENAKLTSGGHANELLAVRALESQELSEGDDRSEAEFWHSGGSEDEDLVIFSNGDHADLNVEVKSKNARERVARALVDINDPTILFAFLNDASEVRNGILSGGESDGSGAETALRRWPEESIAAYVPQDTIERVKQIDQGDDQTVTTYEKAGVRYLRPCSQFPSDMVYYREHGEIPELDRDE</sequence>
<gene>
    <name evidence="2" type="ORF">C466_15774</name>
</gene>
<feature type="compositionally biased region" description="Polar residues" evidence="1">
    <location>
        <begin position="1"/>
        <end position="15"/>
    </location>
</feature>
<protein>
    <submittedName>
        <fullName evidence="2">Uncharacterized protein</fullName>
    </submittedName>
</protein>
<comment type="caution">
    <text evidence="2">The sequence shown here is derived from an EMBL/GenBank/DDBJ whole genome shotgun (WGS) entry which is preliminary data.</text>
</comment>
<accession>M0ERX7</accession>
<dbReference type="EMBL" id="AOJN01000068">
    <property type="protein sequence ID" value="ELZ49853.1"/>
    <property type="molecule type" value="Genomic_DNA"/>
</dbReference>
<dbReference type="RefSeq" id="WP_004599886.1">
    <property type="nucleotide sequence ID" value="NZ_AOJN01000068.1"/>
</dbReference>
<evidence type="ECO:0000313" key="3">
    <source>
        <dbReference type="Proteomes" id="UP000011614"/>
    </source>
</evidence>
<proteinExistence type="predicted"/>
<evidence type="ECO:0000313" key="2">
    <source>
        <dbReference type="EMBL" id="ELZ49853.1"/>
    </source>
</evidence>